<dbReference type="InterPro" id="IPR058245">
    <property type="entry name" value="NreC/VraR/RcsB-like_REC"/>
</dbReference>
<evidence type="ECO:0000256" key="3">
    <source>
        <dbReference type="PROSITE-ProRule" id="PRU00169"/>
    </source>
</evidence>
<dbReference type="GO" id="GO:0003677">
    <property type="term" value="F:DNA binding"/>
    <property type="evidence" value="ECO:0007669"/>
    <property type="project" value="UniProtKB-KW"/>
</dbReference>
<dbReference type="Proteomes" id="UP000223913">
    <property type="component" value="Unassembled WGS sequence"/>
</dbReference>
<evidence type="ECO:0000256" key="2">
    <source>
        <dbReference type="ARBA" id="ARBA00023125"/>
    </source>
</evidence>
<dbReference type="PROSITE" id="PS50043">
    <property type="entry name" value="HTH_LUXR_2"/>
    <property type="match status" value="1"/>
</dbReference>
<name>A0A2D0N6L3_FLAN2</name>
<reference evidence="6 7" key="1">
    <citation type="submission" date="2017-10" db="EMBL/GenBank/DDBJ databases">
        <title>The draft genome sequence of Lewinella nigricans NBRC 102662.</title>
        <authorList>
            <person name="Wang K."/>
        </authorList>
    </citation>
    <scope>NUCLEOTIDE SEQUENCE [LARGE SCALE GENOMIC DNA]</scope>
    <source>
        <strain evidence="6 7">NBRC 102662</strain>
    </source>
</reference>
<dbReference type="Gene3D" id="3.40.50.2300">
    <property type="match status" value="1"/>
</dbReference>
<keyword evidence="7" id="KW-1185">Reference proteome</keyword>
<dbReference type="SMART" id="SM00448">
    <property type="entry name" value="REC"/>
    <property type="match status" value="1"/>
</dbReference>
<dbReference type="PANTHER" id="PTHR43214:SF43">
    <property type="entry name" value="TWO-COMPONENT RESPONSE REGULATOR"/>
    <property type="match status" value="1"/>
</dbReference>
<evidence type="ECO:0000313" key="6">
    <source>
        <dbReference type="EMBL" id="PHN03789.1"/>
    </source>
</evidence>
<dbReference type="GO" id="GO:0000160">
    <property type="term" value="P:phosphorelay signal transduction system"/>
    <property type="evidence" value="ECO:0007669"/>
    <property type="project" value="InterPro"/>
</dbReference>
<sequence length="218" mass="24802">MQIFPFICKMKDWIQVGIIEDDPHIREMVADYLNQQPRIKCSVLGDSVEHFFEIITPQTTLHVLIQDIGLPGKSGLEAISLVKQRFPEVDILMFSIYDDADRVFKAFCAGASGYLLKNTRLDEIQKAVVNIYEGQAAMSPSIAKMVIDYFRPTPTNAPLTEKENMVVQLLTDGLSYKMVADRMQISMNTVRSHIRNVYKKLHIHSKAELISKKLKGEI</sequence>
<dbReference type="InterPro" id="IPR000792">
    <property type="entry name" value="Tscrpt_reg_LuxR_C"/>
</dbReference>
<dbReference type="GO" id="GO:0006355">
    <property type="term" value="P:regulation of DNA-templated transcription"/>
    <property type="evidence" value="ECO:0007669"/>
    <property type="project" value="InterPro"/>
</dbReference>
<evidence type="ECO:0000259" key="4">
    <source>
        <dbReference type="PROSITE" id="PS50043"/>
    </source>
</evidence>
<dbReference type="CDD" id="cd06170">
    <property type="entry name" value="LuxR_C_like"/>
    <property type="match status" value="1"/>
</dbReference>
<feature type="modified residue" description="4-aspartylphosphate" evidence="3">
    <location>
        <position position="67"/>
    </location>
</feature>
<protein>
    <submittedName>
        <fullName evidence="6">DNA-binding response regulator</fullName>
    </submittedName>
</protein>
<comment type="caution">
    <text evidence="6">The sequence shown here is derived from an EMBL/GenBank/DDBJ whole genome shotgun (WGS) entry which is preliminary data.</text>
</comment>
<dbReference type="SUPFAM" id="SSF46894">
    <property type="entry name" value="C-terminal effector domain of the bipartite response regulators"/>
    <property type="match status" value="1"/>
</dbReference>
<dbReference type="CDD" id="cd17535">
    <property type="entry name" value="REC_NarL-like"/>
    <property type="match status" value="1"/>
</dbReference>
<dbReference type="SUPFAM" id="SSF52172">
    <property type="entry name" value="CheY-like"/>
    <property type="match status" value="1"/>
</dbReference>
<dbReference type="SMART" id="SM00421">
    <property type="entry name" value="HTH_LUXR"/>
    <property type="match status" value="1"/>
</dbReference>
<dbReference type="InterPro" id="IPR001789">
    <property type="entry name" value="Sig_transdc_resp-reg_receiver"/>
</dbReference>
<dbReference type="Pfam" id="PF00072">
    <property type="entry name" value="Response_reg"/>
    <property type="match status" value="1"/>
</dbReference>
<evidence type="ECO:0000259" key="5">
    <source>
        <dbReference type="PROSITE" id="PS50110"/>
    </source>
</evidence>
<dbReference type="Pfam" id="PF00196">
    <property type="entry name" value="GerE"/>
    <property type="match status" value="1"/>
</dbReference>
<dbReference type="PROSITE" id="PS00622">
    <property type="entry name" value="HTH_LUXR_1"/>
    <property type="match status" value="1"/>
</dbReference>
<dbReference type="AlphaFoldDB" id="A0A2D0N6L3"/>
<dbReference type="InterPro" id="IPR016032">
    <property type="entry name" value="Sig_transdc_resp-reg_C-effctor"/>
</dbReference>
<evidence type="ECO:0000313" key="7">
    <source>
        <dbReference type="Proteomes" id="UP000223913"/>
    </source>
</evidence>
<dbReference type="PANTHER" id="PTHR43214">
    <property type="entry name" value="TWO-COMPONENT RESPONSE REGULATOR"/>
    <property type="match status" value="1"/>
</dbReference>
<feature type="domain" description="HTH luxR-type" evidence="4">
    <location>
        <begin position="152"/>
        <end position="217"/>
    </location>
</feature>
<keyword evidence="2 6" id="KW-0238">DNA-binding</keyword>
<dbReference type="OrthoDB" id="9797341at2"/>
<dbReference type="InterPro" id="IPR039420">
    <property type="entry name" value="WalR-like"/>
</dbReference>
<dbReference type="PRINTS" id="PR00038">
    <property type="entry name" value="HTHLUXR"/>
</dbReference>
<accession>A0A2D0N6L3</accession>
<gene>
    <name evidence="6" type="ORF">CRP01_24895</name>
</gene>
<evidence type="ECO:0000256" key="1">
    <source>
        <dbReference type="ARBA" id="ARBA00022553"/>
    </source>
</evidence>
<dbReference type="PROSITE" id="PS50110">
    <property type="entry name" value="RESPONSE_REGULATORY"/>
    <property type="match status" value="1"/>
</dbReference>
<organism evidence="6 7">
    <name type="scientific">Flavilitoribacter nigricans (strain ATCC 23147 / DSM 23189 / NBRC 102662 / NCIMB 1420 / SS-2)</name>
    <name type="common">Lewinella nigricans</name>
    <dbReference type="NCBI Taxonomy" id="1122177"/>
    <lineage>
        <taxon>Bacteria</taxon>
        <taxon>Pseudomonadati</taxon>
        <taxon>Bacteroidota</taxon>
        <taxon>Saprospiria</taxon>
        <taxon>Saprospirales</taxon>
        <taxon>Lewinellaceae</taxon>
        <taxon>Flavilitoribacter</taxon>
    </lineage>
</organism>
<keyword evidence="1 3" id="KW-0597">Phosphoprotein</keyword>
<feature type="domain" description="Response regulatory" evidence="5">
    <location>
        <begin position="15"/>
        <end position="132"/>
    </location>
</feature>
<proteinExistence type="predicted"/>
<dbReference type="EMBL" id="PDUD01000029">
    <property type="protein sequence ID" value="PHN03789.1"/>
    <property type="molecule type" value="Genomic_DNA"/>
</dbReference>
<dbReference type="InterPro" id="IPR011006">
    <property type="entry name" value="CheY-like_superfamily"/>
</dbReference>